<protein>
    <submittedName>
        <fullName evidence="1">Uncharacterized protein</fullName>
    </submittedName>
</protein>
<organism evidence="1 2">
    <name type="scientific">Persea americana</name>
    <name type="common">Avocado</name>
    <dbReference type="NCBI Taxonomy" id="3435"/>
    <lineage>
        <taxon>Eukaryota</taxon>
        <taxon>Viridiplantae</taxon>
        <taxon>Streptophyta</taxon>
        <taxon>Embryophyta</taxon>
        <taxon>Tracheophyta</taxon>
        <taxon>Spermatophyta</taxon>
        <taxon>Magnoliopsida</taxon>
        <taxon>Magnoliidae</taxon>
        <taxon>Laurales</taxon>
        <taxon>Lauraceae</taxon>
        <taxon>Persea</taxon>
    </lineage>
</organism>
<reference evidence="1 2" key="1">
    <citation type="journal article" date="2022" name="Hortic Res">
        <title>A haplotype resolved chromosomal level avocado genome allows analysis of novel avocado genes.</title>
        <authorList>
            <person name="Nath O."/>
            <person name="Fletcher S.J."/>
            <person name="Hayward A."/>
            <person name="Shaw L.M."/>
            <person name="Masouleh A.K."/>
            <person name="Furtado A."/>
            <person name="Henry R.J."/>
            <person name="Mitter N."/>
        </authorList>
    </citation>
    <scope>NUCLEOTIDE SEQUENCE [LARGE SCALE GENOMIC DNA]</scope>
    <source>
        <strain evidence="2">cv. Hass</strain>
    </source>
</reference>
<gene>
    <name evidence="1" type="ORF">MRB53_015254</name>
</gene>
<sequence length="517" mass="56612">MGYFTCRKESAVATCNSYNRGIHQKKKKKRKSKADKAENFSGLRLFSYEELESATNGFSSENLLGKGSHGSVYKAVLDKGKLVVAVKKNTVSSSSSEENNSNSSSSYNPTTTTPGENEIEILSRIRNPGLVNIVGFSVGSNEKRLIVVEFMTNGTLYDHLHCNLRLPSWGKRVRFALQTAKAVEALHSANPPVIHRDIKSSNVLVDENWNARLGDFGLALRGHVEDVRLRSTPPAGTLGYLDPGYLTPQNLSTKSDVFSFGILLLEIISGRNAIDVNYSPPSVIDWALPLIKQGEFNSLYDPRIGPPKDLLVRRQLAVLASRCVRSIAEIRPSMGEVVNCLKIVSKRSCSPIWNNLTNRMKKSAQDELEVDGSSISIGSIENISMELKPVSRNSLRSRKVSNVQSGVNFVKEPVVSVVGCSSCTDMTHLLSEMNLGSDSKEGNPLATGKMGLPVRMTGTKLRRSSSVGISRTGRVFEIPPENGGCIIFNLETDQQPSGLMNIYSLVKHYSQVSTVLT</sequence>
<dbReference type="EMBL" id="CM056812">
    <property type="protein sequence ID" value="KAJ8619068.1"/>
    <property type="molecule type" value="Genomic_DNA"/>
</dbReference>
<evidence type="ECO:0000313" key="2">
    <source>
        <dbReference type="Proteomes" id="UP001234297"/>
    </source>
</evidence>
<name>A0ACC2KDC4_PERAE</name>
<comment type="caution">
    <text evidence="1">The sequence shown here is derived from an EMBL/GenBank/DDBJ whole genome shotgun (WGS) entry which is preliminary data.</text>
</comment>
<evidence type="ECO:0000313" key="1">
    <source>
        <dbReference type="EMBL" id="KAJ8619068.1"/>
    </source>
</evidence>
<proteinExistence type="predicted"/>
<dbReference type="Proteomes" id="UP001234297">
    <property type="component" value="Chromosome 4"/>
</dbReference>
<accession>A0ACC2KDC4</accession>
<keyword evidence="2" id="KW-1185">Reference proteome</keyword>